<dbReference type="AlphaFoldDB" id="B3TBX8"/>
<organism evidence="2">
    <name type="scientific">uncultured marine crenarchaeote HF4000_APKG10F15</name>
    <dbReference type="NCBI Taxonomy" id="455611"/>
    <lineage>
        <taxon>Archaea</taxon>
        <taxon>Nitrososphaerota</taxon>
        <taxon>Nitrososphaeria</taxon>
        <taxon>Nitrosopumilales</taxon>
        <taxon>environmental samples</taxon>
    </lineage>
</organism>
<dbReference type="EMBL" id="EU016665">
    <property type="protein sequence ID" value="ABZ10087.1"/>
    <property type="molecule type" value="Genomic_DNA"/>
</dbReference>
<keyword evidence="1" id="KW-0472">Membrane</keyword>
<proteinExistence type="predicted"/>
<name>B3TBX8_9ARCH</name>
<evidence type="ECO:0000256" key="1">
    <source>
        <dbReference type="SAM" id="Phobius"/>
    </source>
</evidence>
<reference evidence="2" key="1">
    <citation type="journal article" date="2008" name="ISME J.">
        <title>Genomic patterns of recombination, clonal divergence and environment in marine microbial populations.</title>
        <authorList>
            <person name="Konstantinidis K.T."/>
            <person name="Delong E.F."/>
        </authorList>
    </citation>
    <scope>NUCLEOTIDE SEQUENCE</scope>
</reference>
<feature type="transmembrane region" description="Helical" evidence="1">
    <location>
        <begin position="70"/>
        <end position="88"/>
    </location>
</feature>
<keyword evidence="1" id="KW-1133">Transmembrane helix</keyword>
<sequence>MSIINKETGKTFTDSIVPGKNSELTVYQPGEYWIEAEIDRTLSAYATIQVEKIEHSEKNLANMLNLPEKPILIISAIMIVTAIVGLLVRRRY</sequence>
<accession>B3TBX8</accession>
<evidence type="ECO:0000313" key="2">
    <source>
        <dbReference type="EMBL" id="ABZ10087.1"/>
    </source>
</evidence>
<keyword evidence="1" id="KW-0812">Transmembrane</keyword>
<protein>
    <submittedName>
        <fullName evidence="2">Uncharacterized protein</fullName>
    </submittedName>
</protein>
<gene>
    <name evidence="2" type="ORF">ALOHA_HF4000APKG10F15ctg6g15</name>
</gene>